<protein>
    <recommendedName>
        <fullName evidence="5">Reverse transcriptase domain-containing protein</fullName>
    </recommendedName>
</protein>
<dbReference type="EnsemblMetazoa" id="CapteT41242">
    <property type="protein sequence ID" value="CapteP41242"/>
    <property type="gene ID" value="CapteG41242"/>
</dbReference>
<dbReference type="EMBL" id="KB291925">
    <property type="protein sequence ID" value="ELU18436.1"/>
    <property type="molecule type" value="Genomic_DNA"/>
</dbReference>
<dbReference type="OMA" id="KCVSHII"/>
<organism evidence="1">
    <name type="scientific">Capitella teleta</name>
    <name type="common">Polychaete worm</name>
    <dbReference type="NCBI Taxonomy" id="283909"/>
    <lineage>
        <taxon>Eukaryota</taxon>
        <taxon>Metazoa</taxon>
        <taxon>Spiralia</taxon>
        <taxon>Lophotrochozoa</taxon>
        <taxon>Annelida</taxon>
        <taxon>Polychaeta</taxon>
        <taxon>Sedentaria</taxon>
        <taxon>Scolecida</taxon>
        <taxon>Capitellidae</taxon>
        <taxon>Capitella</taxon>
    </lineage>
</organism>
<reference evidence="4" key="1">
    <citation type="submission" date="2012-12" db="EMBL/GenBank/DDBJ databases">
        <authorList>
            <person name="Hellsten U."/>
            <person name="Grimwood J."/>
            <person name="Chapman J.A."/>
            <person name="Shapiro H."/>
            <person name="Aerts A."/>
            <person name="Otillar R.P."/>
            <person name="Terry A.Y."/>
            <person name="Boore J.L."/>
            <person name="Simakov O."/>
            <person name="Marletaz F."/>
            <person name="Cho S.-J."/>
            <person name="Edsinger-Gonzales E."/>
            <person name="Havlak P."/>
            <person name="Kuo D.-H."/>
            <person name="Larsson T."/>
            <person name="Lv J."/>
            <person name="Arendt D."/>
            <person name="Savage R."/>
            <person name="Osoegawa K."/>
            <person name="de Jong P."/>
            <person name="Lindberg D.R."/>
            <person name="Seaver E.C."/>
            <person name="Weisblat D.A."/>
            <person name="Putnam N.H."/>
            <person name="Grigoriev I.V."/>
            <person name="Rokhsar D.S."/>
        </authorList>
    </citation>
    <scope>NUCLEOTIDE SEQUENCE</scope>
    <source>
        <strain evidence="4">I ESC-2004</strain>
    </source>
</reference>
<reference evidence="1 4" key="2">
    <citation type="journal article" date="2013" name="Nature">
        <title>Insights into bilaterian evolution from three spiralian genomes.</title>
        <authorList>
            <person name="Simakov O."/>
            <person name="Marletaz F."/>
            <person name="Cho S.J."/>
            <person name="Edsinger-Gonzales E."/>
            <person name="Havlak P."/>
            <person name="Hellsten U."/>
            <person name="Kuo D.H."/>
            <person name="Larsson T."/>
            <person name="Lv J."/>
            <person name="Arendt D."/>
            <person name="Savage R."/>
            <person name="Osoegawa K."/>
            <person name="de Jong P."/>
            <person name="Grimwood J."/>
            <person name="Chapman J.A."/>
            <person name="Shapiro H."/>
            <person name="Aerts A."/>
            <person name="Otillar R.P."/>
            <person name="Terry A.Y."/>
            <person name="Boore J.L."/>
            <person name="Grigoriev I.V."/>
            <person name="Lindberg D.R."/>
            <person name="Seaver E.C."/>
            <person name="Weisblat D.A."/>
            <person name="Putnam N.H."/>
            <person name="Rokhsar D.S."/>
        </authorList>
    </citation>
    <scope>NUCLEOTIDE SEQUENCE</scope>
    <source>
        <strain evidence="1 4">I ESC-2004</strain>
    </source>
</reference>
<dbReference type="EnsemblMetazoa" id="CapteT41558">
    <property type="protein sequence ID" value="CapteP41558"/>
    <property type="gene ID" value="CapteG41558"/>
</dbReference>
<keyword evidence="4" id="KW-1185">Reference proteome</keyword>
<dbReference type="STRING" id="283909.R7VJ70"/>
<gene>
    <name evidence="2" type="ORF">CAPTEDRAFT_41242</name>
    <name evidence="1" type="ORF">CAPTEDRAFT_41558</name>
</gene>
<name>R7VJ70_CAPTE</name>
<dbReference type="PANTHER" id="PTHR47510:SF3">
    <property type="entry name" value="ENDO_EXONUCLEASE_PHOSPHATASE DOMAIN-CONTAINING PROTEIN"/>
    <property type="match status" value="1"/>
</dbReference>
<reference evidence="3" key="3">
    <citation type="submission" date="2015-06" db="UniProtKB">
        <authorList>
            <consortium name="EnsemblMetazoa"/>
        </authorList>
    </citation>
    <scope>IDENTIFICATION</scope>
</reference>
<evidence type="ECO:0000313" key="3">
    <source>
        <dbReference type="EnsemblMetazoa" id="CapteP41242"/>
    </source>
</evidence>
<dbReference type="EMBL" id="AMQN01037441">
    <property type="status" value="NOT_ANNOTATED_CDS"/>
    <property type="molecule type" value="Genomic_DNA"/>
</dbReference>
<dbReference type="Proteomes" id="UP000014760">
    <property type="component" value="Unassembled WGS sequence"/>
</dbReference>
<dbReference type="HOGENOM" id="CLU_118269_2_0_1"/>
<evidence type="ECO:0000313" key="4">
    <source>
        <dbReference type="Proteomes" id="UP000014760"/>
    </source>
</evidence>
<dbReference type="AlphaFoldDB" id="R7VJ70"/>
<dbReference type="PANTHER" id="PTHR47510">
    <property type="entry name" value="REVERSE TRANSCRIPTASE DOMAIN-CONTAINING PROTEIN"/>
    <property type="match status" value="1"/>
</dbReference>
<proteinExistence type="predicted"/>
<feature type="non-terminal residue" evidence="1">
    <location>
        <position position="1"/>
    </location>
</feature>
<dbReference type="OrthoDB" id="6156827at2759"/>
<evidence type="ECO:0000313" key="1">
    <source>
        <dbReference type="EMBL" id="ELU15785.1"/>
    </source>
</evidence>
<dbReference type="EMBL" id="KB293574">
    <property type="protein sequence ID" value="ELU15785.1"/>
    <property type="molecule type" value="Genomic_DNA"/>
</dbReference>
<accession>R7VJ70</accession>
<feature type="non-terminal residue" evidence="1">
    <location>
        <position position="71"/>
    </location>
</feature>
<evidence type="ECO:0008006" key="5">
    <source>
        <dbReference type="Google" id="ProtNLM"/>
    </source>
</evidence>
<dbReference type="EMBL" id="AMQN01016295">
    <property type="status" value="NOT_ANNOTATED_CDS"/>
    <property type="molecule type" value="Genomic_DNA"/>
</dbReference>
<evidence type="ECO:0000313" key="2">
    <source>
        <dbReference type="EMBL" id="ELU18436.1"/>
    </source>
</evidence>
<sequence>GHDAIRPDFLRENIELIVQPLTHLINLSFSQGRLHDSLKIAHVTPIYKSGDPTDPNNYRPISVLPVFSKIL</sequence>